<dbReference type="GO" id="GO:0051087">
    <property type="term" value="F:protein-folding chaperone binding"/>
    <property type="evidence" value="ECO:0007669"/>
    <property type="project" value="InterPro"/>
</dbReference>
<evidence type="ECO:0000256" key="2">
    <source>
        <dbReference type="ARBA" id="ARBA00023186"/>
    </source>
</evidence>
<dbReference type="SUPFAM" id="SSF46565">
    <property type="entry name" value="Chaperone J-domain"/>
    <property type="match status" value="1"/>
</dbReference>
<dbReference type="PANTHER" id="PTHR14021">
    <property type="entry name" value="IRON-SULFUR CLUSTER CO-CHAPERONE PROTEIN HSCB"/>
    <property type="match status" value="1"/>
</dbReference>
<sequence length="231" mass="26694">MWSKTILRKPLPSLRYPILQRLNYSTSSANSVTNFFKIFPQNFPNGGPPADDFIIKLRSLRREYRLIQSEHHPDVAVSNSDDHSSLVNDAYSTIKNPYTRLAHVIRLNHPANIDITQDEVAKQQIADLQKNSPELSIEYKTMLMDVLEAHESLESAESESDLDSLSQENDMRLQQSEEKIDEILKQHNTDGHVQNLNWDEIVLEAIQLKYWVNIQNAIKDWEQGKPVHLTH</sequence>
<comment type="caution">
    <text evidence="4">The sequence shown here is derived from an EMBL/GenBank/DDBJ whole genome shotgun (WGS) entry which is preliminary data.</text>
</comment>
<evidence type="ECO:0000313" key="5">
    <source>
        <dbReference type="Proteomes" id="UP000837801"/>
    </source>
</evidence>
<evidence type="ECO:0000256" key="1">
    <source>
        <dbReference type="ARBA" id="ARBA00010476"/>
    </source>
</evidence>
<feature type="domain" description="Co-chaperone HscB C-terminal oligomerisation" evidence="3">
    <location>
        <begin position="140"/>
        <end position="219"/>
    </location>
</feature>
<dbReference type="EMBL" id="CAKXYY010000017">
    <property type="protein sequence ID" value="CAH2354568.1"/>
    <property type="molecule type" value="Genomic_DNA"/>
</dbReference>
<keyword evidence="2" id="KW-0143">Chaperone</keyword>
<dbReference type="Proteomes" id="UP000837801">
    <property type="component" value="Unassembled WGS sequence"/>
</dbReference>
<dbReference type="OrthoDB" id="448954at2759"/>
<dbReference type="Gene3D" id="1.20.1280.20">
    <property type="entry name" value="HscB, C-terminal domain"/>
    <property type="match status" value="1"/>
</dbReference>
<dbReference type="InterPro" id="IPR004640">
    <property type="entry name" value="HscB"/>
</dbReference>
<dbReference type="GO" id="GO:0044571">
    <property type="term" value="P:[2Fe-2S] cluster assembly"/>
    <property type="evidence" value="ECO:0007669"/>
    <property type="project" value="InterPro"/>
</dbReference>
<evidence type="ECO:0000259" key="3">
    <source>
        <dbReference type="Pfam" id="PF07743"/>
    </source>
</evidence>
<dbReference type="InterPro" id="IPR009073">
    <property type="entry name" value="HscB_oligo_C"/>
</dbReference>
<dbReference type="GO" id="GO:0001671">
    <property type="term" value="F:ATPase activator activity"/>
    <property type="evidence" value="ECO:0007669"/>
    <property type="project" value="InterPro"/>
</dbReference>
<protein>
    <submittedName>
        <fullName evidence="4">J-type co-chaperone Jac1p, mitochondrial</fullName>
    </submittedName>
</protein>
<evidence type="ECO:0000313" key="4">
    <source>
        <dbReference type="EMBL" id="CAH2354568.1"/>
    </source>
</evidence>
<accession>A0A9P0QS80</accession>
<gene>
    <name evidence="4" type="ORF">CLIB1423_17S02080</name>
</gene>
<dbReference type="InterPro" id="IPR036386">
    <property type="entry name" value="HscB_C_sf"/>
</dbReference>
<dbReference type="GO" id="GO:0051259">
    <property type="term" value="P:protein complex oligomerization"/>
    <property type="evidence" value="ECO:0007669"/>
    <property type="project" value="InterPro"/>
</dbReference>
<dbReference type="InterPro" id="IPR036869">
    <property type="entry name" value="J_dom_sf"/>
</dbReference>
<dbReference type="NCBIfam" id="TIGR00714">
    <property type="entry name" value="hscB"/>
    <property type="match status" value="1"/>
</dbReference>
<dbReference type="PANTHER" id="PTHR14021:SF15">
    <property type="entry name" value="IRON-SULFUR CLUSTER CO-CHAPERONE PROTEIN HSCB"/>
    <property type="match status" value="1"/>
</dbReference>
<dbReference type="GO" id="GO:0005739">
    <property type="term" value="C:mitochondrion"/>
    <property type="evidence" value="ECO:0007669"/>
    <property type="project" value="TreeGrafter"/>
</dbReference>
<reference evidence="4" key="1">
    <citation type="submission" date="2022-03" db="EMBL/GenBank/DDBJ databases">
        <authorList>
            <person name="Legras J.-L."/>
            <person name="Devillers H."/>
            <person name="Grondin C."/>
        </authorList>
    </citation>
    <scope>NUCLEOTIDE SEQUENCE</scope>
    <source>
        <strain evidence="4">CLIB 1423</strain>
    </source>
</reference>
<comment type="similarity">
    <text evidence="1">Belongs to the HscB family.</text>
</comment>
<dbReference type="Pfam" id="PF07743">
    <property type="entry name" value="HSCB_C"/>
    <property type="match status" value="1"/>
</dbReference>
<organism evidence="4 5">
    <name type="scientific">[Candida] railenensis</name>
    <dbReference type="NCBI Taxonomy" id="45579"/>
    <lineage>
        <taxon>Eukaryota</taxon>
        <taxon>Fungi</taxon>
        <taxon>Dikarya</taxon>
        <taxon>Ascomycota</taxon>
        <taxon>Saccharomycotina</taxon>
        <taxon>Pichiomycetes</taxon>
        <taxon>Debaryomycetaceae</taxon>
        <taxon>Kurtzmaniella</taxon>
    </lineage>
</organism>
<keyword evidence="5" id="KW-1185">Reference proteome</keyword>
<name>A0A9P0QS80_9ASCO</name>
<dbReference type="SUPFAM" id="SSF47144">
    <property type="entry name" value="HSC20 (HSCB), C-terminal oligomerisation domain"/>
    <property type="match status" value="1"/>
</dbReference>
<dbReference type="Gene3D" id="1.10.287.110">
    <property type="entry name" value="DnaJ domain"/>
    <property type="match status" value="1"/>
</dbReference>
<proteinExistence type="inferred from homology"/>
<dbReference type="AlphaFoldDB" id="A0A9P0QS80"/>